<dbReference type="EMBL" id="JBHMCT010000020">
    <property type="protein sequence ID" value="MFB9558362.1"/>
    <property type="molecule type" value="Genomic_DNA"/>
</dbReference>
<dbReference type="Proteomes" id="UP001589716">
    <property type="component" value="Unassembled WGS sequence"/>
</dbReference>
<sequence length="55" mass="5719">MAPQQMLFVAVLFDPLSEQLQRLLLLIGVEVAVGADAEGAGVGLLPLSGRTLRSG</sequence>
<keyword evidence="2" id="KW-1185">Reference proteome</keyword>
<protein>
    <submittedName>
        <fullName evidence="1">Uncharacterized protein</fullName>
    </submittedName>
</protein>
<organism evidence="1 2">
    <name type="scientific">Streptomyces roseoviridis</name>
    <dbReference type="NCBI Taxonomy" id="67361"/>
    <lineage>
        <taxon>Bacteria</taxon>
        <taxon>Bacillati</taxon>
        <taxon>Actinomycetota</taxon>
        <taxon>Actinomycetes</taxon>
        <taxon>Kitasatosporales</taxon>
        <taxon>Streptomycetaceae</taxon>
        <taxon>Streptomyces</taxon>
    </lineage>
</organism>
<gene>
    <name evidence="1" type="ORF">ACFFTP_29780</name>
</gene>
<comment type="caution">
    <text evidence="1">The sequence shown here is derived from an EMBL/GenBank/DDBJ whole genome shotgun (WGS) entry which is preliminary data.</text>
</comment>
<accession>A0ABV5QXV7</accession>
<evidence type="ECO:0000313" key="2">
    <source>
        <dbReference type="Proteomes" id="UP001589716"/>
    </source>
</evidence>
<proteinExistence type="predicted"/>
<name>A0ABV5QXV7_9ACTN</name>
<reference evidence="1 2" key="1">
    <citation type="submission" date="2024-09" db="EMBL/GenBank/DDBJ databases">
        <authorList>
            <person name="Sun Q."/>
            <person name="Mori K."/>
        </authorList>
    </citation>
    <scope>NUCLEOTIDE SEQUENCE [LARGE SCALE GENOMIC DNA]</scope>
    <source>
        <strain evidence="1 2">JCM 4414</strain>
    </source>
</reference>
<evidence type="ECO:0000313" key="1">
    <source>
        <dbReference type="EMBL" id="MFB9558362.1"/>
    </source>
</evidence>
<dbReference type="RefSeq" id="WP_345483613.1">
    <property type="nucleotide sequence ID" value="NZ_BAAAWU010000001.1"/>
</dbReference>